<name>A0A0N0GPE5_9NEIS</name>
<dbReference type="STRING" id="857265.WG78_09950"/>
<keyword evidence="2" id="KW-0378">Hydrolase</keyword>
<feature type="domain" description="Serine aminopeptidase S33" evidence="1">
    <location>
        <begin position="25"/>
        <end position="140"/>
    </location>
</feature>
<dbReference type="GO" id="GO:0016020">
    <property type="term" value="C:membrane"/>
    <property type="evidence" value="ECO:0007669"/>
    <property type="project" value="TreeGrafter"/>
</dbReference>
<dbReference type="AlphaFoldDB" id="A0A0N0GPE5"/>
<dbReference type="SUPFAM" id="SSF53474">
    <property type="entry name" value="alpha/beta-Hydrolases"/>
    <property type="match status" value="1"/>
</dbReference>
<dbReference type="OrthoDB" id="9789573at2"/>
<dbReference type="Proteomes" id="UP000037939">
    <property type="component" value="Unassembled WGS sequence"/>
</dbReference>
<dbReference type="PANTHER" id="PTHR43798:SF33">
    <property type="entry name" value="HYDROLASE, PUTATIVE (AFU_ORTHOLOGUE AFUA_2G14860)-RELATED"/>
    <property type="match status" value="1"/>
</dbReference>
<dbReference type="RefSeq" id="WP_053937637.1">
    <property type="nucleotide sequence ID" value="NZ_LAQT01000007.1"/>
</dbReference>
<dbReference type="InterPro" id="IPR029058">
    <property type="entry name" value="AB_hydrolase_fold"/>
</dbReference>
<dbReference type="InterPro" id="IPR050266">
    <property type="entry name" value="AB_hydrolase_sf"/>
</dbReference>
<dbReference type="Pfam" id="PF12146">
    <property type="entry name" value="Hydrolase_4"/>
    <property type="match status" value="1"/>
</dbReference>
<proteinExistence type="predicted"/>
<accession>A0A0N0GPE5</accession>
<evidence type="ECO:0000313" key="3">
    <source>
        <dbReference type="Proteomes" id="UP000037939"/>
    </source>
</evidence>
<dbReference type="EMBL" id="LAQT01000007">
    <property type="protein sequence ID" value="KPC53404.1"/>
    <property type="molecule type" value="Genomic_DNA"/>
</dbReference>
<dbReference type="GO" id="GO:0016787">
    <property type="term" value="F:hydrolase activity"/>
    <property type="evidence" value="ECO:0007669"/>
    <property type="project" value="UniProtKB-KW"/>
</dbReference>
<evidence type="ECO:0000259" key="1">
    <source>
        <dbReference type="Pfam" id="PF12146"/>
    </source>
</evidence>
<protein>
    <submittedName>
        <fullName evidence="2">Putative aminoacrylate hydrolase RutD</fullName>
    </submittedName>
</protein>
<gene>
    <name evidence="2" type="primary">rutD</name>
    <name evidence="2" type="ORF">WG78_09950</name>
</gene>
<organism evidence="2 3">
    <name type="scientific">Amantichitinum ursilacus</name>
    <dbReference type="NCBI Taxonomy" id="857265"/>
    <lineage>
        <taxon>Bacteria</taxon>
        <taxon>Pseudomonadati</taxon>
        <taxon>Pseudomonadota</taxon>
        <taxon>Betaproteobacteria</taxon>
        <taxon>Neisseriales</taxon>
        <taxon>Chitinibacteraceae</taxon>
        <taxon>Amantichitinum</taxon>
    </lineage>
</organism>
<dbReference type="PANTHER" id="PTHR43798">
    <property type="entry name" value="MONOACYLGLYCEROL LIPASE"/>
    <property type="match status" value="1"/>
</dbReference>
<dbReference type="Gene3D" id="3.40.50.1820">
    <property type="entry name" value="alpha/beta hydrolase"/>
    <property type="match status" value="1"/>
</dbReference>
<comment type="caution">
    <text evidence="2">The sequence shown here is derived from an EMBL/GenBank/DDBJ whole genome shotgun (WGS) entry which is preliminary data.</text>
</comment>
<dbReference type="InterPro" id="IPR022742">
    <property type="entry name" value="Hydrolase_4"/>
</dbReference>
<sequence>MLVPLTVQHHGRSLIGSADLPARPAREGILLLHGFTGSRIEYTYLFVHLARLLNARGIAVFRFDFAGCGESEGDFADLSIADQAEQAGAMLDCVQADYPDLRWHILGFSMGALAATLAAARRSELASLLLLLAPAGNMGGNLKPLALQPSVAGGYDYLGLTISEALLQEAEAFDLGTAASQLHLPTLVLHGADDVVVPARIGETVAAQIPGGRFQGFAQADHVFARIAHRQQLATAIADWVEQRA</sequence>
<evidence type="ECO:0000313" key="2">
    <source>
        <dbReference type="EMBL" id="KPC53404.1"/>
    </source>
</evidence>
<reference evidence="2 3" key="1">
    <citation type="submission" date="2015-07" db="EMBL/GenBank/DDBJ databases">
        <title>Draft genome sequence of the Amantichitinum ursilacus IGB-41, a new chitin-degrading bacterium.</title>
        <authorList>
            <person name="Kirstahler P."/>
            <person name="Guenther M."/>
            <person name="Grumaz C."/>
            <person name="Rupp S."/>
            <person name="Zibek S."/>
            <person name="Sohn K."/>
        </authorList>
    </citation>
    <scope>NUCLEOTIDE SEQUENCE [LARGE SCALE GENOMIC DNA]</scope>
    <source>
        <strain evidence="2 3">IGB-41</strain>
    </source>
</reference>
<keyword evidence="3" id="KW-1185">Reference proteome</keyword>